<sequence length="83" mass="8471">MSATLCDTSRANYSVLEPPAASASATSLTRNGDGSVSSGSGSGSDGLSQGSSKGARPLAHRLATRTYREFVWSLSFGIAMVIT</sequence>
<feature type="non-terminal residue" evidence="2">
    <location>
        <position position="83"/>
    </location>
</feature>
<evidence type="ECO:0000313" key="2">
    <source>
        <dbReference type="EMBL" id="KIY95722.1"/>
    </source>
</evidence>
<evidence type="ECO:0000313" key="3">
    <source>
        <dbReference type="Proteomes" id="UP000054498"/>
    </source>
</evidence>
<dbReference type="AlphaFoldDB" id="A0A0D2J7G9"/>
<dbReference type="KEGG" id="mng:MNEG_12239"/>
<dbReference type="Proteomes" id="UP000054498">
    <property type="component" value="Unassembled WGS sequence"/>
</dbReference>
<feature type="region of interest" description="Disordered" evidence="1">
    <location>
        <begin position="18"/>
        <end position="58"/>
    </location>
</feature>
<organism evidence="2 3">
    <name type="scientific">Monoraphidium neglectum</name>
    <dbReference type="NCBI Taxonomy" id="145388"/>
    <lineage>
        <taxon>Eukaryota</taxon>
        <taxon>Viridiplantae</taxon>
        <taxon>Chlorophyta</taxon>
        <taxon>core chlorophytes</taxon>
        <taxon>Chlorophyceae</taxon>
        <taxon>CS clade</taxon>
        <taxon>Sphaeropleales</taxon>
        <taxon>Selenastraceae</taxon>
        <taxon>Monoraphidium</taxon>
    </lineage>
</organism>
<keyword evidence="3" id="KW-1185">Reference proteome</keyword>
<name>A0A0D2J7G9_9CHLO</name>
<reference evidence="2 3" key="1">
    <citation type="journal article" date="2013" name="BMC Genomics">
        <title>Reconstruction of the lipid metabolism for the microalga Monoraphidium neglectum from its genome sequence reveals characteristics suitable for biofuel production.</title>
        <authorList>
            <person name="Bogen C."/>
            <person name="Al-Dilaimi A."/>
            <person name="Albersmeier A."/>
            <person name="Wichmann J."/>
            <person name="Grundmann M."/>
            <person name="Rupp O."/>
            <person name="Lauersen K.J."/>
            <person name="Blifernez-Klassen O."/>
            <person name="Kalinowski J."/>
            <person name="Goesmann A."/>
            <person name="Mussgnug J.H."/>
            <person name="Kruse O."/>
        </authorList>
    </citation>
    <scope>NUCLEOTIDE SEQUENCE [LARGE SCALE GENOMIC DNA]</scope>
    <source>
        <strain evidence="2 3">SAG 48.87</strain>
    </source>
</reference>
<protein>
    <submittedName>
        <fullName evidence="2">Uncharacterized protein</fullName>
    </submittedName>
</protein>
<accession>A0A0D2J7G9</accession>
<proteinExistence type="predicted"/>
<evidence type="ECO:0000256" key="1">
    <source>
        <dbReference type="SAM" id="MobiDB-lite"/>
    </source>
</evidence>
<feature type="compositionally biased region" description="Low complexity" evidence="1">
    <location>
        <begin position="32"/>
        <end position="54"/>
    </location>
</feature>
<gene>
    <name evidence="2" type="ORF">MNEG_12239</name>
</gene>
<dbReference type="GeneID" id="25729581"/>
<dbReference type="RefSeq" id="XP_013894742.1">
    <property type="nucleotide sequence ID" value="XM_014039288.1"/>
</dbReference>
<dbReference type="EMBL" id="KK103357">
    <property type="protein sequence ID" value="KIY95722.1"/>
    <property type="molecule type" value="Genomic_DNA"/>
</dbReference>